<dbReference type="RefSeq" id="WP_249055648.1">
    <property type="nucleotide sequence ID" value="NZ_JALZWP010000001.1"/>
</dbReference>
<dbReference type="Pfam" id="PF13145">
    <property type="entry name" value="Rotamase_2"/>
    <property type="match status" value="1"/>
</dbReference>
<gene>
    <name evidence="9" type="ORF">M3N55_01380</name>
</gene>
<evidence type="ECO:0000259" key="8">
    <source>
        <dbReference type="Pfam" id="PF13145"/>
    </source>
</evidence>
<reference evidence="9 10" key="1">
    <citation type="submission" date="2022-05" db="EMBL/GenBank/DDBJ databases">
        <title>Seasonal and diel survey of microbial diversity of the Tyrrhenian coast.</title>
        <authorList>
            <person name="Gattoni G."/>
            <person name="Corral P."/>
        </authorList>
    </citation>
    <scope>NUCLEOTIDE SEQUENCE [LARGE SCALE GENOMIC DNA]</scope>
    <source>
        <strain evidence="9 10">V10</strain>
    </source>
</reference>
<comment type="similarity">
    <text evidence="7">Belongs to the PpiD chaperone family.</text>
</comment>
<keyword evidence="3" id="KW-0812">Transmembrane</keyword>
<dbReference type="InterPro" id="IPR052029">
    <property type="entry name" value="PpiD_chaperone"/>
</dbReference>
<dbReference type="InterPro" id="IPR027304">
    <property type="entry name" value="Trigger_fact/SurA_dom_sf"/>
</dbReference>
<dbReference type="SUPFAM" id="SSF109998">
    <property type="entry name" value="Triger factor/SurA peptide-binding domain-like"/>
    <property type="match status" value="1"/>
</dbReference>
<dbReference type="Proteomes" id="UP001202550">
    <property type="component" value="Unassembled WGS sequence"/>
</dbReference>
<evidence type="ECO:0000256" key="1">
    <source>
        <dbReference type="ARBA" id="ARBA00004401"/>
    </source>
</evidence>
<evidence type="ECO:0000256" key="7">
    <source>
        <dbReference type="ARBA" id="ARBA00038408"/>
    </source>
</evidence>
<evidence type="ECO:0000256" key="4">
    <source>
        <dbReference type="ARBA" id="ARBA00022989"/>
    </source>
</evidence>
<evidence type="ECO:0000313" key="10">
    <source>
        <dbReference type="Proteomes" id="UP001202550"/>
    </source>
</evidence>
<comment type="subcellular location">
    <subcellularLocation>
        <location evidence="1">Cell membrane</location>
        <topology evidence="1">Single-pass type II membrane protein</topology>
    </subcellularLocation>
</comment>
<sequence length="615" mass="67023">MSSNKNSKGKKLGAGLLMGLLALSLLGFGVEGFGTARQTIGTVGDRDITADEYARTLQNDLRALQAQLGQPITMEQARLFGLDQRALEQLIDQAALNTEADRLGVSAGDETVQAEILAIPSFQGLDGSFDRESYRFALQNAGLSEAEFETSIREEISRSILQLATIGGASAPEGLVEPLLEYQAQTRDFTVLTLTADDLDSPVGQPNNAELTAYYEANLERYTLPAGKRLDYAWITPEMLLDTLEADEDELRAAYEARSAQYRQPERRLVERLILPDMTAAQDALDRITSGETTFEDVVAARGLTLDDTDMGDVTREALGAAGDTVFALNEPGVAGPVETNLGPAIFRMNAILAARETPFEDARTELRDALLMDRARRILAENIDLYEDLLAGGATVTQLANETEMQAGQIDWRPDVQSGIAAYEEFRDAARSVQAGDFAEILILEDGGMFALELVEELPAAPRPLEDIRTQAVQDWQTAEIRARLSAQADALIAEVESGTEIDALGIDSLRFADLSRSDPVPDLPRAVLTQAFELQSGELATVTDGARVHVVQLHAVASPDPDLDTTQQIRRALESQITQSYTQDLFGYFSGALRQSMPITLNQQMIDAVQQSF</sequence>
<evidence type="ECO:0000256" key="3">
    <source>
        <dbReference type="ARBA" id="ARBA00022692"/>
    </source>
</evidence>
<accession>A0ABT0LXP2</accession>
<keyword evidence="2" id="KW-1003">Cell membrane</keyword>
<comment type="caution">
    <text evidence="9">The sequence shown here is derived from an EMBL/GenBank/DDBJ whole genome shotgun (WGS) entry which is preliminary data.</text>
</comment>
<dbReference type="PANTHER" id="PTHR47529:SF1">
    <property type="entry name" value="PERIPLASMIC CHAPERONE PPID"/>
    <property type="match status" value="1"/>
</dbReference>
<evidence type="ECO:0000313" key="9">
    <source>
        <dbReference type="EMBL" id="MCL1627372.1"/>
    </source>
</evidence>
<dbReference type="Gene3D" id="1.10.4030.10">
    <property type="entry name" value="Porin chaperone SurA, peptide-binding domain"/>
    <property type="match status" value="1"/>
</dbReference>
<keyword evidence="4" id="KW-1133">Transmembrane helix</keyword>
<organism evidence="9 10">
    <name type="scientific">Roseinatronobacter domitianus</name>
    <dbReference type="NCBI Taxonomy" id="2940293"/>
    <lineage>
        <taxon>Bacteria</taxon>
        <taxon>Pseudomonadati</taxon>
        <taxon>Pseudomonadota</taxon>
        <taxon>Alphaproteobacteria</taxon>
        <taxon>Rhodobacterales</taxon>
        <taxon>Paracoccaceae</taxon>
        <taxon>Roseinatronobacter</taxon>
    </lineage>
</organism>
<dbReference type="InterPro" id="IPR000297">
    <property type="entry name" value="PPIase_PpiC"/>
</dbReference>
<evidence type="ECO:0000256" key="2">
    <source>
        <dbReference type="ARBA" id="ARBA00022475"/>
    </source>
</evidence>
<name>A0ABT0LXP2_9RHOB</name>
<feature type="domain" description="PpiC" evidence="8">
    <location>
        <begin position="247"/>
        <end position="364"/>
    </location>
</feature>
<protein>
    <submittedName>
        <fullName evidence="9">SurA N-terminal domain-containing protein</fullName>
    </submittedName>
</protein>
<dbReference type="SUPFAM" id="SSF54534">
    <property type="entry name" value="FKBP-like"/>
    <property type="match status" value="1"/>
</dbReference>
<keyword evidence="6" id="KW-0143">Chaperone</keyword>
<keyword evidence="5" id="KW-0472">Membrane</keyword>
<dbReference type="PANTHER" id="PTHR47529">
    <property type="entry name" value="PEPTIDYL-PROLYL CIS-TRANS ISOMERASE D"/>
    <property type="match status" value="1"/>
</dbReference>
<keyword evidence="10" id="KW-1185">Reference proteome</keyword>
<dbReference type="Pfam" id="PF13624">
    <property type="entry name" value="SurA_N_3"/>
    <property type="match status" value="1"/>
</dbReference>
<evidence type="ECO:0000256" key="5">
    <source>
        <dbReference type="ARBA" id="ARBA00023136"/>
    </source>
</evidence>
<dbReference type="EMBL" id="JALZWP010000001">
    <property type="protein sequence ID" value="MCL1627372.1"/>
    <property type="molecule type" value="Genomic_DNA"/>
</dbReference>
<evidence type="ECO:0000256" key="6">
    <source>
        <dbReference type="ARBA" id="ARBA00023186"/>
    </source>
</evidence>
<proteinExistence type="inferred from homology"/>